<evidence type="ECO:0000256" key="2">
    <source>
        <dbReference type="ARBA" id="ARBA00022692"/>
    </source>
</evidence>
<organism evidence="7 8">
    <name type="scientific">Ornithinibacillus hominis</name>
    <dbReference type="NCBI Taxonomy" id="2763055"/>
    <lineage>
        <taxon>Bacteria</taxon>
        <taxon>Bacillati</taxon>
        <taxon>Bacillota</taxon>
        <taxon>Bacilli</taxon>
        <taxon>Bacillales</taxon>
        <taxon>Bacillaceae</taxon>
        <taxon>Ornithinibacillus</taxon>
    </lineage>
</organism>
<reference evidence="7" key="1">
    <citation type="submission" date="2020-08" db="EMBL/GenBank/DDBJ databases">
        <title>Genome public.</title>
        <authorList>
            <person name="Liu C."/>
            <person name="Sun Q."/>
        </authorList>
    </citation>
    <scope>NUCLEOTIDE SEQUENCE</scope>
    <source>
        <strain evidence="7">BX22</strain>
    </source>
</reference>
<feature type="transmembrane region" description="Helical" evidence="5">
    <location>
        <begin position="96"/>
        <end position="118"/>
    </location>
</feature>
<evidence type="ECO:0000313" key="7">
    <source>
        <dbReference type="EMBL" id="MBC5637993.1"/>
    </source>
</evidence>
<dbReference type="PANTHER" id="PTHR37422:SF17">
    <property type="entry name" value="O-ANTIGEN LIGASE"/>
    <property type="match status" value="1"/>
</dbReference>
<keyword evidence="7" id="KW-0436">Ligase</keyword>
<evidence type="ECO:0000313" key="8">
    <source>
        <dbReference type="Proteomes" id="UP000637359"/>
    </source>
</evidence>
<dbReference type="InterPro" id="IPR007016">
    <property type="entry name" value="O-antigen_ligase-rel_domated"/>
</dbReference>
<feature type="transmembrane region" description="Helical" evidence="5">
    <location>
        <begin position="175"/>
        <end position="191"/>
    </location>
</feature>
<keyword evidence="8" id="KW-1185">Reference proteome</keyword>
<evidence type="ECO:0000256" key="3">
    <source>
        <dbReference type="ARBA" id="ARBA00022989"/>
    </source>
</evidence>
<feature type="transmembrane region" description="Helical" evidence="5">
    <location>
        <begin position="62"/>
        <end position="84"/>
    </location>
</feature>
<dbReference type="GO" id="GO:0016020">
    <property type="term" value="C:membrane"/>
    <property type="evidence" value="ECO:0007669"/>
    <property type="project" value="UniProtKB-SubCell"/>
</dbReference>
<gene>
    <name evidence="7" type="ORF">H8S33_14445</name>
</gene>
<dbReference type="Proteomes" id="UP000637359">
    <property type="component" value="Unassembled WGS sequence"/>
</dbReference>
<feature type="transmembrane region" description="Helical" evidence="5">
    <location>
        <begin position="242"/>
        <end position="259"/>
    </location>
</feature>
<dbReference type="AlphaFoldDB" id="A0A923L7P0"/>
<sequence>MYVSLKKLDFFLIGLLVFCLPFMFHLQVIIQLNASISDIILIFLLFWVFVNKENWDIISRVLAYYHLIIIYVLLLLYFCLVSMINYFTNIFVDYPYGISAVMKLSINFMYVVVFLIYIEKYKEEMLLHVLRWWKYAAVVISILCIGSVLLFRLGIDNGLTLQGRAQATLNDPNLAALYLIVSLAIIALYSLQKKKKIAINLSIFLVLVALFSTASRGGILSIVIGVLVVIFLVVMAGRLKELILFLCLALIGFVIIYLVNTSSSILSFAVERVTNIGSEGDGTSYRVFLWESAIEMWIHNPLIGVGIGQFIAYSQEMFGVTFVNIPHNTYLSFLSETGFLGFAAFIWFPLYLMSKLVLGLISSSNTVFFYLLITLTAIGIQAISINIENIRFIWIFITLAFVLIRNVVNHESSLQVQNLEVKR</sequence>
<dbReference type="PANTHER" id="PTHR37422">
    <property type="entry name" value="TEICHURONIC ACID BIOSYNTHESIS PROTEIN TUAE"/>
    <property type="match status" value="1"/>
</dbReference>
<proteinExistence type="predicted"/>
<accession>A0A923L7P0</accession>
<comment type="subcellular location">
    <subcellularLocation>
        <location evidence="1">Membrane</location>
        <topology evidence="1">Multi-pass membrane protein</topology>
    </subcellularLocation>
</comment>
<feature type="transmembrane region" description="Helical" evidence="5">
    <location>
        <begin position="392"/>
        <end position="408"/>
    </location>
</feature>
<feature type="transmembrane region" description="Helical" evidence="5">
    <location>
        <begin position="7"/>
        <end position="24"/>
    </location>
</feature>
<feature type="transmembrane region" description="Helical" evidence="5">
    <location>
        <begin position="30"/>
        <end position="50"/>
    </location>
</feature>
<dbReference type="GO" id="GO:0016874">
    <property type="term" value="F:ligase activity"/>
    <property type="evidence" value="ECO:0007669"/>
    <property type="project" value="UniProtKB-KW"/>
</dbReference>
<protein>
    <submittedName>
        <fullName evidence="7">O-antigen ligase family protein</fullName>
    </submittedName>
</protein>
<evidence type="ECO:0000256" key="5">
    <source>
        <dbReference type="SAM" id="Phobius"/>
    </source>
</evidence>
<comment type="caution">
    <text evidence="7">The sequence shown here is derived from an EMBL/GenBank/DDBJ whole genome shotgun (WGS) entry which is preliminary data.</text>
</comment>
<feature type="domain" description="O-antigen ligase-related" evidence="6">
    <location>
        <begin position="202"/>
        <end position="346"/>
    </location>
</feature>
<evidence type="ECO:0000256" key="1">
    <source>
        <dbReference type="ARBA" id="ARBA00004141"/>
    </source>
</evidence>
<dbReference type="InterPro" id="IPR051533">
    <property type="entry name" value="WaaL-like"/>
</dbReference>
<keyword evidence="4 5" id="KW-0472">Membrane</keyword>
<dbReference type="Pfam" id="PF04932">
    <property type="entry name" value="Wzy_C"/>
    <property type="match status" value="1"/>
</dbReference>
<feature type="transmembrane region" description="Helical" evidence="5">
    <location>
        <begin position="203"/>
        <end position="236"/>
    </location>
</feature>
<dbReference type="RefSeq" id="WP_186870701.1">
    <property type="nucleotide sequence ID" value="NZ_JACOOL010000011.1"/>
</dbReference>
<keyword evidence="3 5" id="KW-1133">Transmembrane helix</keyword>
<name>A0A923L7P0_9BACI</name>
<keyword evidence="2 5" id="KW-0812">Transmembrane</keyword>
<evidence type="ECO:0000259" key="6">
    <source>
        <dbReference type="Pfam" id="PF04932"/>
    </source>
</evidence>
<dbReference type="EMBL" id="JACOOL010000011">
    <property type="protein sequence ID" value="MBC5637993.1"/>
    <property type="molecule type" value="Genomic_DNA"/>
</dbReference>
<feature type="transmembrane region" description="Helical" evidence="5">
    <location>
        <begin position="339"/>
        <end position="361"/>
    </location>
</feature>
<feature type="transmembrane region" description="Helical" evidence="5">
    <location>
        <begin position="367"/>
        <end position="385"/>
    </location>
</feature>
<feature type="transmembrane region" description="Helical" evidence="5">
    <location>
        <begin position="130"/>
        <end position="155"/>
    </location>
</feature>
<evidence type="ECO:0000256" key="4">
    <source>
        <dbReference type="ARBA" id="ARBA00023136"/>
    </source>
</evidence>